<dbReference type="InterPro" id="IPR006085">
    <property type="entry name" value="XPG_DNA_repair_N"/>
</dbReference>
<protein>
    <recommendedName>
        <fullName evidence="2">XPG N-terminal domain-containing protein</fullName>
    </recommendedName>
</protein>
<dbReference type="AlphaFoldDB" id="A0A0C3FQS5"/>
<feature type="compositionally biased region" description="Low complexity" evidence="1">
    <location>
        <begin position="537"/>
        <end position="551"/>
    </location>
</feature>
<dbReference type="Gene3D" id="3.40.50.1010">
    <property type="entry name" value="5'-nuclease"/>
    <property type="match status" value="2"/>
</dbReference>
<dbReference type="HOGENOM" id="CLU_007575_3_0_1"/>
<dbReference type="InterPro" id="IPR006086">
    <property type="entry name" value="XPG-I_dom"/>
</dbReference>
<dbReference type="InterPro" id="IPR006084">
    <property type="entry name" value="XPG/Rad2"/>
</dbReference>
<name>A0A0C3FQS5_PILCF</name>
<dbReference type="GO" id="GO:0006974">
    <property type="term" value="P:DNA damage response"/>
    <property type="evidence" value="ECO:0007669"/>
    <property type="project" value="UniProtKB-ARBA"/>
</dbReference>
<evidence type="ECO:0000313" key="4">
    <source>
        <dbReference type="Proteomes" id="UP000054166"/>
    </source>
</evidence>
<dbReference type="SMART" id="SM00485">
    <property type="entry name" value="XPGN"/>
    <property type="match status" value="1"/>
</dbReference>
<keyword evidence="4" id="KW-1185">Reference proteome</keyword>
<accession>A0A0C3FQS5</accession>
<gene>
    <name evidence="3" type="ORF">PILCRDRAFT_816437</name>
</gene>
<proteinExistence type="predicted"/>
<evidence type="ECO:0000256" key="1">
    <source>
        <dbReference type="SAM" id="MobiDB-lite"/>
    </source>
</evidence>
<dbReference type="STRING" id="765440.A0A0C3FQS5"/>
<evidence type="ECO:0000259" key="2">
    <source>
        <dbReference type="SMART" id="SM00485"/>
    </source>
</evidence>
<dbReference type="InParanoid" id="A0A0C3FQS5"/>
<evidence type="ECO:0000313" key="3">
    <source>
        <dbReference type="EMBL" id="KIM86490.1"/>
    </source>
</evidence>
<dbReference type="EMBL" id="KN832982">
    <property type="protein sequence ID" value="KIM86490.1"/>
    <property type="molecule type" value="Genomic_DNA"/>
</dbReference>
<dbReference type="CDD" id="cd09870">
    <property type="entry name" value="PIN_YEN1"/>
    <property type="match status" value="1"/>
</dbReference>
<organism evidence="3 4">
    <name type="scientific">Piloderma croceum (strain F 1598)</name>
    <dbReference type="NCBI Taxonomy" id="765440"/>
    <lineage>
        <taxon>Eukaryota</taxon>
        <taxon>Fungi</taxon>
        <taxon>Dikarya</taxon>
        <taxon>Basidiomycota</taxon>
        <taxon>Agaricomycotina</taxon>
        <taxon>Agaricomycetes</taxon>
        <taxon>Agaricomycetidae</taxon>
        <taxon>Atheliales</taxon>
        <taxon>Atheliaceae</taxon>
        <taxon>Piloderma</taxon>
    </lineage>
</organism>
<feature type="region of interest" description="Disordered" evidence="1">
    <location>
        <begin position="493"/>
        <end position="551"/>
    </location>
</feature>
<dbReference type="InterPro" id="IPR029060">
    <property type="entry name" value="PIN-like_dom_sf"/>
</dbReference>
<reference evidence="4" key="2">
    <citation type="submission" date="2015-01" db="EMBL/GenBank/DDBJ databases">
        <title>Evolutionary Origins and Diversification of the Mycorrhizal Mutualists.</title>
        <authorList>
            <consortium name="DOE Joint Genome Institute"/>
            <consortium name="Mycorrhizal Genomics Consortium"/>
            <person name="Kohler A."/>
            <person name="Kuo A."/>
            <person name="Nagy L.G."/>
            <person name="Floudas D."/>
            <person name="Copeland A."/>
            <person name="Barry K.W."/>
            <person name="Cichocki N."/>
            <person name="Veneault-Fourrey C."/>
            <person name="LaButti K."/>
            <person name="Lindquist E.A."/>
            <person name="Lipzen A."/>
            <person name="Lundell T."/>
            <person name="Morin E."/>
            <person name="Murat C."/>
            <person name="Riley R."/>
            <person name="Ohm R."/>
            <person name="Sun H."/>
            <person name="Tunlid A."/>
            <person name="Henrissat B."/>
            <person name="Grigoriev I.V."/>
            <person name="Hibbett D.S."/>
            <person name="Martin F."/>
        </authorList>
    </citation>
    <scope>NUCLEOTIDE SEQUENCE [LARGE SCALE GENOMIC DNA]</scope>
    <source>
        <strain evidence="4">F 1598</strain>
    </source>
</reference>
<dbReference type="SUPFAM" id="SSF88723">
    <property type="entry name" value="PIN domain-like"/>
    <property type="match status" value="1"/>
</dbReference>
<dbReference type="PRINTS" id="PR00853">
    <property type="entry name" value="XPGRADSUPER"/>
</dbReference>
<dbReference type="PANTHER" id="PTHR11081:SF75">
    <property type="entry name" value="ENDONUCLEASE, PUTATIVE (AFU_ORTHOLOGUE AFUA_3G13260)-RELATED"/>
    <property type="match status" value="1"/>
</dbReference>
<reference evidence="3 4" key="1">
    <citation type="submission" date="2014-04" db="EMBL/GenBank/DDBJ databases">
        <authorList>
            <consortium name="DOE Joint Genome Institute"/>
            <person name="Kuo A."/>
            <person name="Tarkka M."/>
            <person name="Buscot F."/>
            <person name="Kohler A."/>
            <person name="Nagy L.G."/>
            <person name="Floudas D."/>
            <person name="Copeland A."/>
            <person name="Barry K.W."/>
            <person name="Cichocki N."/>
            <person name="Veneault-Fourrey C."/>
            <person name="LaButti K."/>
            <person name="Lindquist E.A."/>
            <person name="Lipzen A."/>
            <person name="Lundell T."/>
            <person name="Morin E."/>
            <person name="Murat C."/>
            <person name="Sun H."/>
            <person name="Tunlid A."/>
            <person name="Henrissat B."/>
            <person name="Grigoriev I.V."/>
            <person name="Hibbett D.S."/>
            <person name="Martin F."/>
            <person name="Nordberg H.P."/>
            <person name="Cantor M.N."/>
            <person name="Hua S.X."/>
        </authorList>
    </citation>
    <scope>NUCLEOTIDE SEQUENCE [LARGE SCALE GENOMIC DNA]</scope>
    <source>
        <strain evidence="3 4">F 1598</strain>
    </source>
</reference>
<dbReference type="Pfam" id="PF00752">
    <property type="entry name" value="XPG_N"/>
    <property type="match status" value="1"/>
</dbReference>
<dbReference type="OrthoDB" id="2148513at2759"/>
<sequence>MGINELWPLLEPAAVSISLRELVIQKGFVDNVRGDRTLWIGVDASHWLYAAQAHYRETADPELSSLLLRCEHLARLPIKPHFVFDGDRRPCVKRNKAVAETDMWAMEPFKHILDSYGFRHSVAVWEAEFELALMSKAGTIDLVLTEDLNSMLFGAWQVAKEHGKAHTQYSDLILYRRTDVENHPALGFTSGDLIFIAIMSSGDYLKGLDGSGIHIFSQLARAGFGRRLINGVQDGSDNSRNQFLHEWRKDVRSELRTNSKAYLTTCHPILADSIPDNIPDLAGLDLYLRPVNREHDFSPALTLPCGETQAASMTQFVTTHFSWGNDAKAVFNCYKNALFPSIAFRQLIQSTVDMDNGCAVAGLCCPMIGTILMERTCAETFLAEVRVLLVIPSNLIRQICIDLDSPAPGEHIIAEIKATCKTYSAWLPSVIVKAVRPDLFVEYERISAASLNGTIDITAVSSSGVAQRTHKRKRGRRNTTKLICGSDGEVRDLSSEEYSTSESNDDCPPAISTAPKAIRKRSRHDTSQPVYTSGGTEIVDISSEDYSSSDE</sequence>
<dbReference type="Pfam" id="PF00867">
    <property type="entry name" value="XPG_I"/>
    <property type="match status" value="1"/>
</dbReference>
<dbReference type="PANTHER" id="PTHR11081">
    <property type="entry name" value="FLAP ENDONUCLEASE FAMILY MEMBER"/>
    <property type="match status" value="1"/>
</dbReference>
<dbReference type="GO" id="GO:0017108">
    <property type="term" value="F:5'-flap endonuclease activity"/>
    <property type="evidence" value="ECO:0007669"/>
    <property type="project" value="TreeGrafter"/>
</dbReference>
<dbReference type="Proteomes" id="UP000054166">
    <property type="component" value="Unassembled WGS sequence"/>
</dbReference>
<feature type="domain" description="XPG N-terminal" evidence="2">
    <location>
        <begin position="1"/>
        <end position="101"/>
    </location>
</feature>